<name>A0ABR4E8P5_9PEZI</name>
<keyword evidence="1" id="KW-1133">Transmembrane helix</keyword>
<comment type="caution">
    <text evidence="3">The sequence shown here is derived from an EMBL/GenBank/DDBJ whole genome shotgun (WGS) entry which is preliminary data.</text>
</comment>
<accession>A0ABR4E8P5</accession>
<keyword evidence="1" id="KW-0472">Membrane</keyword>
<evidence type="ECO:0000259" key="2">
    <source>
        <dbReference type="Pfam" id="PF26616"/>
    </source>
</evidence>
<organism evidence="3 4">
    <name type="scientific">Diaporthe vaccinii</name>
    <dbReference type="NCBI Taxonomy" id="105482"/>
    <lineage>
        <taxon>Eukaryota</taxon>
        <taxon>Fungi</taxon>
        <taxon>Dikarya</taxon>
        <taxon>Ascomycota</taxon>
        <taxon>Pezizomycotina</taxon>
        <taxon>Sordariomycetes</taxon>
        <taxon>Sordariomycetidae</taxon>
        <taxon>Diaporthales</taxon>
        <taxon>Diaporthaceae</taxon>
        <taxon>Diaporthe</taxon>
        <taxon>Diaporthe eres species complex</taxon>
    </lineage>
</organism>
<keyword evidence="1" id="KW-0812">Transmembrane</keyword>
<feature type="domain" description="CorA-like transporter" evidence="2">
    <location>
        <begin position="14"/>
        <end position="173"/>
    </location>
</feature>
<feature type="transmembrane region" description="Helical" evidence="1">
    <location>
        <begin position="295"/>
        <end position="319"/>
    </location>
</feature>
<dbReference type="InterPro" id="IPR058257">
    <property type="entry name" value="CorA-like_dom"/>
</dbReference>
<feature type="transmembrane region" description="Helical" evidence="1">
    <location>
        <begin position="339"/>
        <end position="359"/>
    </location>
</feature>
<dbReference type="Proteomes" id="UP001600888">
    <property type="component" value="Unassembled WGS sequence"/>
</dbReference>
<protein>
    <recommendedName>
        <fullName evidence="2">CorA-like transporter domain-containing protein</fullName>
    </recommendedName>
</protein>
<keyword evidence="4" id="KW-1185">Reference proteome</keyword>
<evidence type="ECO:0000313" key="3">
    <source>
        <dbReference type="EMBL" id="KAL2278793.1"/>
    </source>
</evidence>
<reference evidence="3 4" key="1">
    <citation type="submission" date="2024-03" db="EMBL/GenBank/DDBJ databases">
        <title>A high-quality draft genome sequence of Diaporthe vaccinii, a causative agent of upright dieback and viscid rot disease in cranberry plants.</title>
        <authorList>
            <person name="Sarrasin M."/>
            <person name="Lang B.F."/>
            <person name="Burger G."/>
        </authorList>
    </citation>
    <scope>NUCLEOTIDE SEQUENCE [LARGE SCALE GENOMIC DNA]</scope>
    <source>
        <strain evidence="3 4">IS7</strain>
    </source>
</reference>
<sequence>MDSSTSVPDSFRDSYLRRNFYPTNIIERTISTYPRALSEYERRLREASDALCERKLSEVDVIFRDLQVELHNGGFKELDKRKVRSPESLREWLGVQTIHCEDDQEQTTVSVTKQDPRCRFIYIYAQNARSRLKISREMLVEILTFHQVMPDYLDHLLIFGSQFDQRDLDFTLLAVIGPVGNGSHDRMYTAKDVRNLLVWEERLNTAVTVLTSNIEIMNSLSNFYVRLKEFTESGPASRCQEDIDVFIKDLSNIINTFRLQVNRANALIKTLKDRTEMVRQHRSERLNQYMKNEAMLVRIVTIVTLVYLPATFTSTFFSTDIIKYQGQDSPGGNFSPVAMNRWLEVTVPLTFLTLLLAYAGKRGAEMESPPHWASRLRKTQWHQTTPVTPQSTDNLEAYGGSKNPVHAVASVSPV</sequence>
<dbReference type="Pfam" id="PF26616">
    <property type="entry name" value="CorA-like"/>
    <property type="match status" value="1"/>
</dbReference>
<evidence type="ECO:0000313" key="4">
    <source>
        <dbReference type="Proteomes" id="UP001600888"/>
    </source>
</evidence>
<dbReference type="EMBL" id="JBAWTH010000082">
    <property type="protein sequence ID" value="KAL2278793.1"/>
    <property type="molecule type" value="Genomic_DNA"/>
</dbReference>
<proteinExistence type="predicted"/>
<gene>
    <name evidence="3" type="ORF">FJTKL_14134</name>
</gene>
<evidence type="ECO:0000256" key="1">
    <source>
        <dbReference type="SAM" id="Phobius"/>
    </source>
</evidence>